<feature type="domain" description="BTB" evidence="2">
    <location>
        <begin position="6"/>
        <end position="107"/>
    </location>
</feature>
<dbReference type="InterPro" id="IPR003131">
    <property type="entry name" value="T1-type_BTB"/>
</dbReference>
<keyword evidence="4" id="KW-1185">Reference proteome</keyword>
<dbReference type="PANTHER" id="PTHR11145">
    <property type="entry name" value="BTB/POZ DOMAIN-CONTAINING ADAPTER FOR CUL3-MEDIATED RHOA DEGRADATION PROTEIN FAMILY MEMBER"/>
    <property type="match status" value="1"/>
</dbReference>
<dbReference type="SUPFAM" id="SSF54695">
    <property type="entry name" value="POZ domain"/>
    <property type="match status" value="1"/>
</dbReference>
<dbReference type="GO" id="GO:0051260">
    <property type="term" value="P:protein homooligomerization"/>
    <property type="evidence" value="ECO:0007669"/>
    <property type="project" value="InterPro"/>
</dbReference>
<evidence type="ECO:0000259" key="2">
    <source>
        <dbReference type="SMART" id="SM00225"/>
    </source>
</evidence>
<dbReference type="Gene3D" id="3.30.710.10">
    <property type="entry name" value="Potassium Channel Kv1.1, Chain A"/>
    <property type="match status" value="1"/>
</dbReference>
<dbReference type="AlphaFoldDB" id="A0AAW1NNH0"/>
<proteinExistence type="predicted"/>
<dbReference type="InterPro" id="IPR011333">
    <property type="entry name" value="SKP1/BTB/POZ_sf"/>
</dbReference>
<reference evidence="3 4" key="1">
    <citation type="journal article" date="2024" name="Nat. Commun.">
        <title>Phylogenomics reveals the evolutionary origins of lichenization in chlorophyte algae.</title>
        <authorList>
            <person name="Puginier C."/>
            <person name="Libourel C."/>
            <person name="Otte J."/>
            <person name="Skaloud P."/>
            <person name="Haon M."/>
            <person name="Grisel S."/>
            <person name="Petersen M."/>
            <person name="Berrin J.G."/>
            <person name="Delaux P.M."/>
            <person name="Dal Grande F."/>
            <person name="Keller J."/>
        </authorList>
    </citation>
    <scope>NUCLEOTIDE SEQUENCE [LARGE SCALE GENOMIC DNA]</scope>
    <source>
        <strain evidence="3 4">SAG 2036</strain>
    </source>
</reference>
<accession>A0AAW1NNH0</accession>
<dbReference type="EMBL" id="JALJOQ010000238">
    <property type="protein sequence ID" value="KAK9787874.1"/>
    <property type="molecule type" value="Genomic_DNA"/>
</dbReference>
<comment type="pathway">
    <text evidence="1">Protein modification; protein ubiquitination.</text>
</comment>
<organism evidence="3 4">
    <name type="scientific">Symbiochloris irregularis</name>
    <dbReference type="NCBI Taxonomy" id="706552"/>
    <lineage>
        <taxon>Eukaryota</taxon>
        <taxon>Viridiplantae</taxon>
        <taxon>Chlorophyta</taxon>
        <taxon>core chlorophytes</taxon>
        <taxon>Trebouxiophyceae</taxon>
        <taxon>Trebouxiales</taxon>
        <taxon>Trebouxiaceae</taxon>
        <taxon>Symbiochloris</taxon>
    </lineage>
</organism>
<name>A0AAW1NNH0_9CHLO</name>
<dbReference type="SMART" id="SM00225">
    <property type="entry name" value="BTB"/>
    <property type="match status" value="1"/>
</dbReference>
<dbReference type="Pfam" id="PF02214">
    <property type="entry name" value="BTB_2"/>
    <property type="match status" value="1"/>
</dbReference>
<dbReference type="PANTHER" id="PTHR11145:SF8">
    <property type="entry name" value="RE57120P"/>
    <property type="match status" value="1"/>
</dbReference>
<dbReference type="InterPro" id="IPR000210">
    <property type="entry name" value="BTB/POZ_dom"/>
</dbReference>
<gene>
    <name evidence="3" type="ORF">WJX73_003490</name>
</gene>
<dbReference type="Proteomes" id="UP001465755">
    <property type="component" value="Unassembled WGS sequence"/>
</dbReference>
<sequence length="313" mass="35215">MGPGPNIITLNVGGNKFCTSRNTLEREPGSMLGRMFSGEFANNTDSKGRVFVDRDPKHFGLILNYLRDGTCVLPADSQGLQEILQEADFYQLEGLKAFVGADARWRPHSAQLLQHCITSQLQANAQLKAVVALLLQCAFGRAIYDLSGRTPPRQGRVTVALRESAFNPLSPQQHLQNRDETLYVGFEQRISFQGCMHTEEFEGKHETNFIHDDAPSYDPAVYSGTYPARFHIKTTQVYEHHCLHQLPASAQRLRAAAMYIANQEDAVRWGLEICGFKGVALEFAQRPFSREEISFQGPSPMMCHMHCHIRFSL</sequence>
<dbReference type="InterPro" id="IPR045068">
    <property type="entry name" value="BACURD1-3"/>
</dbReference>
<comment type="caution">
    <text evidence="3">The sequence shown here is derived from an EMBL/GenBank/DDBJ whole genome shotgun (WGS) entry which is preliminary data.</text>
</comment>
<evidence type="ECO:0000313" key="4">
    <source>
        <dbReference type="Proteomes" id="UP001465755"/>
    </source>
</evidence>
<evidence type="ECO:0000256" key="1">
    <source>
        <dbReference type="ARBA" id="ARBA00004906"/>
    </source>
</evidence>
<protein>
    <recommendedName>
        <fullName evidence="2">BTB domain-containing protein</fullName>
    </recommendedName>
</protein>
<evidence type="ECO:0000313" key="3">
    <source>
        <dbReference type="EMBL" id="KAK9787874.1"/>
    </source>
</evidence>